<feature type="domain" description="RING-type" evidence="11">
    <location>
        <begin position="26"/>
        <end position="66"/>
    </location>
</feature>
<feature type="compositionally biased region" description="Basic residues" evidence="9">
    <location>
        <begin position="260"/>
        <end position="269"/>
    </location>
</feature>
<proteinExistence type="inferred from homology"/>
<feature type="compositionally biased region" description="Polar residues" evidence="9">
    <location>
        <begin position="323"/>
        <end position="350"/>
    </location>
</feature>
<feature type="region of interest" description="Disordered" evidence="9">
    <location>
        <begin position="116"/>
        <end position="216"/>
    </location>
</feature>
<dbReference type="SUPFAM" id="SSF57850">
    <property type="entry name" value="RING/U-box"/>
    <property type="match status" value="3"/>
</dbReference>
<dbReference type="PROSITE" id="PS00518">
    <property type="entry name" value="ZF_RING_1"/>
    <property type="match status" value="1"/>
</dbReference>
<dbReference type="GO" id="GO:0004842">
    <property type="term" value="F:ubiquitin-protein transferase activity"/>
    <property type="evidence" value="ECO:0007669"/>
    <property type="project" value="TreeGrafter"/>
</dbReference>
<dbReference type="SMART" id="SM00326">
    <property type="entry name" value="SH3"/>
    <property type="match status" value="1"/>
</dbReference>
<dbReference type="InterPro" id="IPR052256">
    <property type="entry name" value="E3_ubiquitin-ligase_CHFR"/>
</dbReference>
<dbReference type="InterPro" id="IPR017907">
    <property type="entry name" value="Znf_RING_CS"/>
</dbReference>
<dbReference type="InterPro" id="IPR001841">
    <property type="entry name" value="Znf_RING"/>
</dbReference>
<feature type="region of interest" description="Disordered" evidence="9">
    <location>
        <begin position="260"/>
        <end position="448"/>
    </location>
</feature>
<feature type="compositionally biased region" description="Low complexity" evidence="9">
    <location>
        <begin position="720"/>
        <end position="731"/>
    </location>
</feature>
<feature type="region of interest" description="Disordered" evidence="9">
    <location>
        <begin position="708"/>
        <end position="731"/>
    </location>
</feature>
<gene>
    <name evidence="12" type="ORF">LTR82_003747</name>
</gene>
<feature type="compositionally biased region" description="Polar residues" evidence="9">
    <location>
        <begin position="178"/>
        <end position="187"/>
    </location>
</feature>
<evidence type="ECO:0000256" key="4">
    <source>
        <dbReference type="ARBA" id="ARBA00022771"/>
    </source>
</evidence>
<comment type="similarity">
    <text evidence="1">Belongs to the SH3RF family.</text>
</comment>
<evidence type="ECO:0000256" key="1">
    <source>
        <dbReference type="ARBA" id="ARBA00008649"/>
    </source>
</evidence>
<accession>A0AAN6JDC2</accession>
<dbReference type="PANTHER" id="PTHR16079:SF4">
    <property type="entry name" value="E3 UBIQUITIN-PROTEIN LIGASE CHFR"/>
    <property type="match status" value="1"/>
</dbReference>
<keyword evidence="4 7" id="KW-0863">Zinc-finger</keyword>
<feature type="compositionally biased region" description="Basic and acidic residues" evidence="9">
    <location>
        <begin position="367"/>
        <end position="376"/>
    </location>
</feature>
<reference evidence="12" key="1">
    <citation type="submission" date="2021-12" db="EMBL/GenBank/DDBJ databases">
        <title>Black yeast isolated from Biological Soil Crust.</title>
        <authorList>
            <person name="Kurbessoian T."/>
        </authorList>
    </citation>
    <scope>NUCLEOTIDE SEQUENCE</scope>
    <source>
        <strain evidence="12">CCFEE 5208</strain>
    </source>
</reference>
<name>A0AAN6JDC2_9PEZI</name>
<dbReference type="PROSITE" id="PS50002">
    <property type="entry name" value="SH3"/>
    <property type="match status" value="1"/>
</dbReference>
<evidence type="ECO:0000313" key="13">
    <source>
        <dbReference type="Proteomes" id="UP001168146"/>
    </source>
</evidence>
<evidence type="ECO:0000259" key="10">
    <source>
        <dbReference type="PROSITE" id="PS50002"/>
    </source>
</evidence>
<dbReference type="GO" id="GO:0008270">
    <property type="term" value="F:zinc ion binding"/>
    <property type="evidence" value="ECO:0007669"/>
    <property type="project" value="UniProtKB-KW"/>
</dbReference>
<feature type="compositionally biased region" description="Basic and acidic residues" evidence="9">
    <location>
        <begin position="188"/>
        <end position="206"/>
    </location>
</feature>
<feature type="compositionally biased region" description="Basic and acidic residues" evidence="9">
    <location>
        <begin position="116"/>
        <end position="136"/>
    </location>
</feature>
<dbReference type="EMBL" id="JASUXU010000007">
    <property type="protein sequence ID" value="KAK0325464.1"/>
    <property type="molecule type" value="Genomic_DNA"/>
</dbReference>
<dbReference type="Gene3D" id="3.30.40.10">
    <property type="entry name" value="Zinc/RING finger domain, C3HC4 (zinc finger)"/>
    <property type="match status" value="1"/>
</dbReference>
<evidence type="ECO:0000256" key="6">
    <source>
        <dbReference type="ARBA" id="ARBA00022843"/>
    </source>
</evidence>
<feature type="compositionally biased region" description="Polar residues" evidence="9">
    <location>
        <begin position="430"/>
        <end position="445"/>
    </location>
</feature>
<dbReference type="InterPro" id="IPR036028">
    <property type="entry name" value="SH3-like_dom_sf"/>
</dbReference>
<dbReference type="PROSITE" id="PS50089">
    <property type="entry name" value="ZF_RING_2"/>
    <property type="match status" value="1"/>
</dbReference>
<feature type="compositionally biased region" description="Polar residues" evidence="9">
    <location>
        <begin position="207"/>
        <end position="216"/>
    </location>
</feature>
<sequence>MAEGQRPGNDSLLDMEKELTCSPLTLLDCLHTFCGSCLKEWFASQAASTLRTSRPSAHPYTCPSCRDSVRATKADWRLTALLEAFLKVNPDRVKSDAEKEGSVKVYKPGDDVIPRVEIRRDETDSEDERLMAEVRDLSMANVDPETARRRAQRARGQGRDRRRQDAPRQRPEELGRSHPTTAHQAQLSEERLRQHNAQEPHVEHQPSLRSLLSASPVQSHDVQQEILQSIYADGLLDGIDIDNLTPEQEDQLTERIARAYRRRQRRRERSRSQDYPRIQTERSPQPAVAGAEGQGRNHNRTTSASAQHPRARPPVSRPHLFEQQIQPNLTTRQQRSISATSQRSNLSASRAENPVTPAARSATDLSDSARTEEGRRERHRRMSSNARSTTDPEGHRVQVHRMRTSSGNTRDAQSVVPPTLHPLGAITRQAGPTNNSSPSLPTTGANPIVEAPHTVRPAASHAAFAPEPVIKAETSPLAPTVNCHRCGAARIQHNLHYHCAKCRNGTFNICQACYREGQGCEHWYGFGFKAEERFSANAPSGGWPAEYERPHVLAARRYPKNTANKNNATATTSETLQEGAFCESCSEHADQSYCHFRPHAPPSPLTYILSPPTTACDLCALTIPPHTPRFHCFACGNGDYDVCADCYSNLVTAGKVSEGDGEEGWRRCGSGHRMAVVGFVDVLHGGGARQRVVLREVVGGWRYIEGEEGGGGSGGGGSQLPGSSSSSSSAAAAAEEQKAGLLRCRAMYSYFPRGAGDDDLAFPKNAEIGEVKEQTAEWFSGVYCGRLGLFPSSHVRKLANNP</sequence>
<feature type="compositionally biased region" description="Gly residues" evidence="9">
    <location>
        <begin position="709"/>
        <end position="719"/>
    </location>
</feature>
<evidence type="ECO:0000256" key="9">
    <source>
        <dbReference type="SAM" id="MobiDB-lite"/>
    </source>
</evidence>
<organism evidence="12 13">
    <name type="scientific">Friedmanniomyces endolithicus</name>
    <dbReference type="NCBI Taxonomy" id="329885"/>
    <lineage>
        <taxon>Eukaryota</taxon>
        <taxon>Fungi</taxon>
        <taxon>Dikarya</taxon>
        <taxon>Ascomycota</taxon>
        <taxon>Pezizomycotina</taxon>
        <taxon>Dothideomycetes</taxon>
        <taxon>Dothideomycetidae</taxon>
        <taxon>Mycosphaerellales</taxon>
        <taxon>Teratosphaeriaceae</taxon>
        <taxon>Friedmanniomyces</taxon>
    </lineage>
</organism>
<dbReference type="PANTHER" id="PTHR16079">
    <property type="entry name" value="UBIQUITIN LIGASE PROTEIN CHFR"/>
    <property type="match status" value="1"/>
</dbReference>
<dbReference type="SUPFAM" id="SSF50044">
    <property type="entry name" value="SH3-domain"/>
    <property type="match status" value="1"/>
</dbReference>
<evidence type="ECO:0000313" key="12">
    <source>
        <dbReference type="EMBL" id="KAK0325464.1"/>
    </source>
</evidence>
<keyword evidence="2 8" id="KW-0728">SH3 domain</keyword>
<dbReference type="GO" id="GO:0006511">
    <property type="term" value="P:ubiquitin-dependent protein catabolic process"/>
    <property type="evidence" value="ECO:0007669"/>
    <property type="project" value="TreeGrafter"/>
</dbReference>
<dbReference type="Gene3D" id="2.30.30.40">
    <property type="entry name" value="SH3 Domains"/>
    <property type="match status" value="1"/>
</dbReference>
<feature type="compositionally biased region" description="Basic and acidic residues" evidence="9">
    <location>
        <begin position="157"/>
        <end position="176"/>
    </location>
</feature>
<evidence type="ECO:0000256" key="2">
    <source>
        <dbReference type="ARBA" id="ARBA00022443"/>
    </source>
</evidence>
<evidence type="ECO:0000259" key="11">
    <source>
        <dbReference type="PROSITE" id="PS50089"/>
    </source>
</evidence>
<dbReference type="GO" id="GO:0005634">
    <property type="term" value="C:nucleus"/>
    <property type="evidence" value="ECO:0007669"/>
    <property type="project" value="TreeGrafter"/>
</dbReference>
<keyword evidence="6" id="KW-0832">Ubl conjugation</keyword>
<feature type="domain" description="SH3" evidence="10">
    <location>
        <begin position="739"/>
        <end position="800"/>
    </location>
</feature>
<dbReference type="InterPro" id="IPR013083">
    <property type="entry name" value="Znf_RING/FYVE/PHD"/>
</dbReference>
<evidence type="ECO:0008006" key="14">
    <source>
        <dbReference type="Google" id="ProtNLM"/>
    </source>
</evidence>
<dbReference type="AlphaFoldDB" id="A0AAN6JDC2"/>
<dbReference type="InterPro" id="IPR001452">
    <property type="entry name" value="SH3_domain"/>
</dbReference>
<keyword evidence="5" id="KW-0862">Zinc</keyword>
<protein>
    <recommendedName>
        <fullName evidence="14">RING-type domain-containing protein</fullName>
    </recommendedName>
</protein>
<comment type="caution">
    <text evidence="12">The sequence shown here is derived from an EMBL/GenBank/DDBJ whole genome shotgun (WGS) entry which is preliminary data.</text>
</comment>
<evidence type="ECO:0000256" key="7">
    <source>
        <dbReference type="PROSITE-ProRule" id="PRU00175"/>
    </source>
</evidence>
<evidence type="ECO:0000256" key="5">
    <source>
        <dbReference type="ARBA" id="ARBA00022833"/>
    </source>
</evidence>
<evidence type="ECO:0000256" key="8">
    <source>
        <dbReference type="PROSITE-ProRule" id="PRU00192"/>
    </source>
</evidence>
<dbReference type="Proteomes" id="UP001168146">
    <property type="component" value="Unassembled WGS sequence"/>
</dbReference>
<keyword evidence="3" id="KW-0479">Metal-binding</keyword>
<dbReference type="GO" id="GO:0016567">
    <property type="term" value="P:protein ubiquitination"/>
    <property type="evidence" value="ECO:0007669"/>
    <property type="project" value="TreeGrafter"/>
</dbReference>
<evidence type="ECO:0000256" key="3">
    <source>
        <dbReference type="ARBA" id="ARBA00022723"/>
    </source>
</evidence>